<reference evidence="1 2" key="2">
    <citation type="submission" date="2019-09" db="EMBL/GenBank/DDBJ databases">
        <authorList>
            <person name="Jin C."/>
        </authorList>
    </citation>
    <scope>NUCLEOTIDE SEQUENCE [LARGE SCALE GENOMIC DNA]</scope>
    <source>
        <strain evidence="1 2">AN110305</strain>
    </source>
</reference>
<dbReference type="AlphaFoldDB" id="A0A5B2WTX4"/>
<comment type="caution">
    <text evidence="1">The sequence shown here is derived from an EMBL/GenBank/DDBJ whole genome shotgun (WGS) entry which is preliminary data.</text>
</comment>
<evidence type="ECO:0000313" key="2">
    <source>
        <dbReference type="Proteomes" id="UP000323454"/>
    </source>
</evidence>
<keyword evidence="2" id="KW-1185">Reference proteome</keyword>
<accession>A0A5B2WTX4</accession>
<dbReference type="RefSeq" id="WP_149853254.1">
    <property type="nucleotide sequence ID" value="NZ_VUOB01000061.1"/>
</dbReference>
<dbReference type="InterPro" id="IPR023393">
    <property type="entry name" value="START-like_dom_sf"/>
</dbReference>
<evidence type="ECO:0000313" key="1">
    <source>
        <dbReference type="EMBL" id="KAA2254458.1"/>
    </source>
</evidence>
<dbReference type="OrthoDB" id="5464833at2"/>
<dbReference type="Gene3D" id="3.30.530.20">
    <property type="match status" value="1"/>
</dbReference>
<name>A0A5B2WTX4_9PSEU</name>
<organism evidence="1 2">
    <name type="scientific">Solihabitans fulvus</name>
    <dbReference type="NCBI Taxonomy" id="1892852"/>
    <lineage>
        <taxon>Bacteria</taxon>
        <taxon>Bacillati</taxon>
        <taxon>Actinomycetota</taxon>
        <taxon>Actinomycetes</taxon>
        <taxon>Pseudonocardiales</taxon>
        <taxon>Pseudonocardiaceae</taxon>
        <taxon>Solihabitans</taxon>
    </lineage>
</organism>
<dbReference type="EMBL" id="VUOB01000061">
    <property type="protein sequence ID" value="KAA2254458.1"/>
    <property type="molecule type" value="Genomic_DNA"/>
</dbReference>
<evidence type="ECO:0008006" key="3">
    <source>
        <dbReference type="Google" id="ProtNLM"/>
    </source>
</evidence>
<gene>
    <name evidence="1" type="ORF">F0L68_30200</name>
</gene>
<sequence length="182" mass="20327">MSWTLDRVLPRYDKREQHSRWIAAPPQRVWDALMDLRVRDLALTVALARLRGGPVAWLRGVDGPLDLRAVEAMAPRPIASDPPRELLLGDIARYAAVRPSRPDIERGDAAAFESFDEPGWSKVAMNFLLTPERDGTLLSTETRVVGTDAAARLAFEFYWVLVRLGSGLVRRDILNAIARSVA</sequence>
<proteinExistence type="predicted"/>
<dbReference type="Proteomes" id="UP000323454">
    <property type="component" value="Unassembled WGS sequence"/>
</dbReference>
<dbReference type="SUPFAM" id="SSF55961">
    <property type="entry name" value="Bet v1-like"/>
    <property type="match status" value="1"/>
</dbReference>
<protein>
    <recommendedName>
        <fullName evidence="3">DUF2867 domain-containing protein</fullName>
    </recommendedName>
</protein>
<reference evidence="1 2" key="1">
    <citation type="submission" date="2019-09" db="EMBL/GenBank/DDBJ databases">
        <title>Goodfellowia gen. nov., a new genus of the Pseudonocardineae related to Actinoalloteichus, containing Goodfellowia coeruleoviolacea gen. nov., comb. nov. gen. nov., comb. nov.</title>
        <authorList>
            <person name="Labeda D."/>
        </authorList>
    </citation>
    <scope>NUCLEOTIDE SEQUENCE [LARGE SCALE GENOMIC DNA]</scope>
    <source>
        <strain evidence="1 2">AN110305</strain>
    </source>
</reference>